<dbReference type="InterPro" id="IPR050312">
    <property type="entry name" value="IolE/XylAMocC-like"/>
</dbReference>
<dbReference type="EMBL" id="CADCTR010002547">
    <property type="protein sequence ID" value="CAA9359326.1"/>
    <property type="molecule type" value="Genomic_DNA"/>
</dbReference>
<name>A0A6J4MJL3_9CHLR</name>
<organism evidence="2">
    <name type="scientific">uncultured Chloroflexia bacterium</name>
    <dbReference type="NCBI Taxonomy" id="1672391"/>
    <lineage>
        <taxon>Bacteria</taxon>
        <taxon>Bacillati</taxon>
        <taxon>Chloroflexota</taxon>
        <taxon>Chloroflexia</taxon>
        <taxon>environmental samples</taxon>
    </lineage>
</organism>
<feature type="non-terminal residue" evidence="2">
    <location>
        <position position="269"/>
    </location>
</feature>
<dbReference type="InterPro" id="IPR036237">
    <property type="entry name" value="Xyl_isomerase-like_sf"/>
</dbReference>
<gene>
    <name evidence="2" type="ORF">AVDCRST_MAG93-7561</name>
</gene>
<accession>A0A6J4MJL3</accession>
<dbReference type="SUPFAM" id="SSF51658">
    <property type="entry name" value="Xylose isomerase-like"/>
    <property type="match status" value="1"/>
</dbReference>
<dbReference type="InterPro" id="IPR013022">
    <property type="entry name" value="Xyl_isomerase-like_TIM-brl"/>
</dbReference>
<sequence length="269" mass="29907">MKYAFMTFSAPDQSLVALLDMAAQYGYDGIEPRIGSEHKHGIELTTTVAERRAIRETVAATNIALCCIATSCKYADPATAPQWIEETRRAIDLAADLGVSRLRVFGGSIPATLDRAAAIEHVATALRSVADEAQEHDVTLCLETHDDWCDPTHVTAIMDRVNHPAVGVNWDYMHTIRVARTTVDEAFSTLRSWIKHVHVHDGADRADKLIFLPIGAGEYDNRRVLELLHNANYDGYLSGEWINWEPGEVHLPREIKALRELEHSIGAVC</sequence>
<proteinExistence type="predicted"/>
<feature type="domain" description="Xylose isomerase-like TIM barrel" evidence="1">
    <location>
        <begin position="20"/>
        <end position="260"/>
    </location>
</feature>
<evidence type="ECO:0000259" key="1">
    <source>
        <dbReference type="Pfam" id="PF01261"/>
    </source>
</evidence>
<protein>
    <recommendedName>
        <fullName evidence="1">Xylose isomerase-like TIM barrel domain-containing protein</fullName>
    </recommendedName>
</protein>
<dbReference type="PANTHER" id="PTHR12110">
    <property type="entry name" value="HYDROXYPYRUVATE ISOMERASE"/>
    <property type="match status" value="1"/>
</dbReference>
<dbReference type="Pfam" id="PF01261">
    <property type="entry name" value="AP_endonuc_2"/>
    <property type="match status" value="1"/>
</dbReference>
<dbReference type="PANTHER" id="PTHR12110:SF53">
    <property type="entry name" value="BLR5974 PROTEIN"/>
    <property type="match status" value="1"/>
</dbReference>
<dbReference type="AlphaFoldDB" id="A0A6J4MJL3"/>
<reference evidence="2" key="1">
    <citation type="submission" date="2020-02" db="EMBL/GenBank/DDBJ databases">
        <authorList>
            <person name="Meier V. D."/>
        </authorList>
    </citation>
    <scope>NUCLEOTIDE SEQUENCE</scope>
    <source>
        <strain evidence="2">AVDCRST_MAG93</strain>
    </source>
</reference>
<dbReference type="Gene3D" id="3.20.20.150">
    <property type="entry name" value="Divalent-metal-dependent TIM barrel enzymes"/>
    <property type="match status" value="1"/>
</dbReference>
<evidence type="ECO:0000313" key="2">
    <source>
        <dbReference type="EMBL" id="CAA9359326.1"/>
    </source>
</evidence>